<proteinExistence type="predicted"/>
<dbReference type="Pfam" id="PF01569">
    <property type="entry name" value="PAP2"/>
    <property type="match status" value="1"/>
</dbReference>
<feature type="domain" description="Phosphatidic acid phosphatase type 2/haloperoxidase" evidence="2">
    <location>
        <begin position="51"/>
        <end position="151"/>
    </location>
</feature>
<dbReference type="EMBL" id="JAABOO010000002">
    <property type="protein sequence ID" value="NER13639.1"/>
    <property type="molecule type" value="Genomic_DNA"/>
</dbReference>
<evidence type="ECO:0000256" key="1">
    <source>
        <dbReference type="SAM" id="SignalP"/>
    </source>
</evidence>
<dbReference type="RefSeq" id="WP_163606708.1">
    <property type="nucleotide sequence ID" value="NZ_JAABOO010000002.1"/>
</dbReference>
<feature type="signal peptide" evidence="1">
    <location>
        <begin position="1"/>
        <end position="20"/>
    </location>
</feature>
<dbReference type="Proteomes" id="UP000468581">
    <property type="component" value="Unassembled WGS sequence"/>
</dbReference>
<organism evidence="3 4">
    <name type="scientific">Leptobacterium flavescens</name>
    <dbReference type="NCBI Taxonomy" id="472055"/>
    <lineage>
        <taxon>Bacteria</taxon>
        <taxon>Pseudomonadati</taxon>
        <taxon>Bacteroidota</taxon>
        <taxon>Flavobacteriia</taxon>
        <taxon>Flavobacteriales</taxon>
        <taxon>Flavobacteriaceae</taxon>
        <taxon>Leptobacterium</taxon>
    </lineage>
</organism>
<evidence type="ECO:0000259" key="2">
    <source>
        <dbReference type="SMART" id="SM00014"/>
    </source>
</evidence>
<protein>
    <submittedName>
        <fullName evidence="3">Phosphatase PAP2 family protein</fullName>
    </submittedName>
</protein>
<gene>
    <name evidence="3" type="ORF">GWK08_09335</name>
</gene>
<evidence type="ECO:0000313" key="3">
    <source>
        <dbReference type="EMBL" id="NER13639.1"/>
    </source>
</evidence>
<dbReference type="CDD" id="cd03394">
    <property type="entry name" value="PAP2_like_5"/>
    <property type="match status" value="1"/>
</dbReference>
<dbReference type="SUPFAM" id="SSF48317">
    <property type="entry name" value="Acid phosphatase/Vanadium-dependent haloperoxidase"/>
    <property type="match status" value="1"/>
</dbReference>
<sequence length="178" mass="19968">MNKKYIIVLLTLFIFQNCLSQNKTIQETGDVLQIVLPATALASTIITKDFKGTWQFTKAFALNKLVTFGLKRAINKDRPDMTDQNAFPSGHTSTAFQGASFIQQRYGWKYGIPAYVLAGFTGYSRINAERHDLLDVFAGALVGIGSTYLFTTPYQRDHMELSFSSGDGAYMIGFRFKF</sequence>
<keyword evidence="4" id="KW-1185">Reference proteome</keyword>
<dbReference type="Gene3D" id="1.20.144.10">
    <property type="entry name" value="Phosphatidic acid phosphatase type 2/haloperoxidase"/>
    <property type="match status" value="1"/>
</dbReference>
<name>A0A6P0UP75_9FLAO</name>
<feature type="chain" id="PRO_5026937449" evidence="1">
    <location>
        <begin position="21"/>
        <end position="178"/>
    </location>
</feature>
<reference evidence="3 4" key="1">
    <citation type="submission" date="2020-01" db="EMBL/GenBank/DDBJ databases">
        <title>Leptobacterium flavescens.</title>
        <authorList>
            <person name="Wang G."/>
        </authorList>
    </citation>
    <scope>NUCLEOTIDE SEQUENCE [LARGE SCALE GENOMIC DNA]</scope>
    <source>
        <strain evidence="3 4">KCTC 22160</strain>
    </source>
</reference>
<comment type="caution">
    <text evidence="3">The sequence shown here is derived from an EMBL/GenBank/DDBJ whole genome shotgun (WGS) entry which is preliminary data.</text>
</comment>
<evidence type="ECO:0000313" key="4">
    <source>
        <dbReference type="Proteomes" id="UP000468581"/>
    </source>
</evidence>
<dbReference type="SMART" id="SM00014">
    <property type="entry name" value="acidPPc"/>
    <property type="match status" value="1"/>
</dbReference>
<keyword evidence="1" id="KW-0732">Signal</keyword>
<dbReference type="InterPro" id="IPR000326">
    <property type="entry name" value="PAP2/HPO"/>
</dbReference>
<dbReference type="AlphaFoldDB" id="A0A6P0UP75"/>
<accession>A0A6P0UP75</accession>
<dbReference type="InterPro" id="IPR036938">
    <property type="entry name" value="PAP2/HPO_sf"/>
</dbReference>